<name>A0A9J6BI22_POLVA</name>
<gene>
    <name evidence="3" type="ORF">PVAND_017208</name>
</gene>
<keyword evidence="4" id="KW-1185">Reference proteome</keyword>
<feature type="transmembrane region" description="Helical" evidence="2">
    <location>
        <begin position="68"/>
        <end position="87"/>
    </location>
</feature>
<accession>A0A9J6BI22</accession>
<comment type="caution">
    <text evidence="3">The sequence shown here is derived from an EMBL/GenBank/DDBJ whole genome shotgun (WGS) entry which is preliminary data.</text>
</comment>
<reference evidence="3" key="1">
    <citation type="submission" date="2021-03" db="EMBL/GenBank/DDBJ databases">
        <title>Chromosome level genome of the anhydrobiotic midge Polypedilum vanderplanki.</title>
        <authorList>
            <person name="Yoshida Y."/>
            <person name="Kikawada T."/>
            <person name="Gusev O."/>
        </authorList>
    </citation>
    <scope>NUCLEOTIDE SEQUENCE</scope>
    <source>
        <strain evidence="3">NIAS01</strain>
        <tissue evidence="3">Whole body or cell culture</tissue>
    </source>
</reference>
<keyword evidence="2" id="KW-1133">Transmembrane helix</keyword>
<dbReference type="Proteomes" id="UP001107558">
    <property type="component" value="Chromosome 4"/>
</dbReference>
<dbReference type="AlphaFoldDB" id="A0A9J6BI22"/>
<feature type="transmembrane region" description="Helical" evidence="2">
    <location>
        <begin position="41"/>
        <end position="62"/>
    </location>
</feature>
<sequence>MKCSACENNFCQTKFENRDQCSALKENISCRCKCAITDKQYYVTHGSYITSGLGAAVAGTAISVMSGGILPVIAAAALMGTTIPLTTMPLYKFYKKERMTADETAKDVAVGATMGVVLAPIAVGGNAIANCTSGLAKFSVKTLTSSASGAVGSIVSKGSRLINGEVAKAELIESPKHGAFVGSLGGITGEFANGISSKISSNFGSVITKLGITGVSTAAIDTGIQFAEKGEVDVDQVVASTASQLVVATTAEASAAAAKRTIAYNNKINEQQMKKNNVDPELKKEIKEIIKLANSEEKAIAKGRYVTDKNIHKLYRDREGQFAADGVGSIAENGKRGGFRIIMEKVANKFVYVGHSENHDYKNIKTLSPNESNFFKDFFTQKNIHVELEKIKNGISNVENKKLFEKFSTKIKESLIYKKKKIENNDNESDDKSETLIENEIKSKL</sequence>
<feature type="region of interest" description="Disordered" evidence="1">
    <location>
        <begin position="423"/>
        <end position="445"/>
    </location>
</feature>
<evidence type="ECO:0000256" key="1">
    <source>
        <dbReference type="SAM" id="MobiDB-lite"/>
    </source>
</evidence>
<keyword evidence="2" id="KW-0472">Membrane</keyword>
<feature type="transmembrane region" description="Helical" evidence="2">
    <location>
        <begin position="108"/>
        <end position="129"/>
    </location>
</feature>
<dbReference type="EMBL" id="JADBJN010000004">
    <property type="protein sequence ID" value="KAG5669320.1"/>
    <property type="molecule type" value="Genomic_DNA"/>
</dbReference>
<evidence type="ECO:0000256" key="2">
    <source>
        <dbReference type="SAM" id="Phobius"/>
    </source>
</evidence>
<keyword evidence="2" id="KW-0812">Transmembrane</keyword>
<feature type="compositionally biased region" description="Basic and acidic residues" evidence="1">
    <location>
        <begin position="430"/>
        <end position="445"/>
    </location>
</feature>
<evidence type="ECO:0000313" key="4">
    <source>
        <dbReference type="Proteomes" id="UP001107558"/>
    </source>
</evidence>
<protein>
    <submittedName>
        <fullName evidence="3">Uncharacterized protein</fullName>
    </submittedName>
</protein>
<organism evidence="3 4">
    <name type="scientific">Polypedilum vanderplanki</name>
    <name type="common">Sleeping chironomid midge</name>
    <dbReference type="NCBI Taxonomy" id="319348"/>
    <lineage>
        <taxon>Eukaryota</taxon>
        <taxon>Metazoa</taxon>
        <taxon>Ecdysozoa</taxon>
        <taxon>Arthropoda</taxon>
        <taxon>Hexapoda</taxon>
        <taxon>Insecta</taxon>
        <taxon>Pterygota</taxon>
        <taxon>Neoptera</taxon>
        <taxon>Endopterygota</taxon>
        <taxon>Diptera</taxon>
        <taxon>Nematocera</taxon>
        <taxon>Chironomoidea</taxon>
        <taxon>Chironomidae</taxon>
        <taxon>Chironominae</taxon>
        <taxon>Polypedilum</taxon>
        <taxon>Polypedilum</taxon>
    </lineage>
</organism>
<evidence type="ECO:0000313" key="3">
    <source>
        <dbReference type="EMBL" id="KAG5669320.1"/>
    </source>
</evidence>
<proteinExistence type="predicted"/>